<dbReference type="Proteomes" id="UP000320160">
    <property type="component" value="Unassembled WGS sequence"/>
</dbReference>
<keyword evidence="2" id="KW-1185">Reference proteome</keyword>
<evidence type="ECO:0000313" key="1">
    <source>
        <dbReference type="EMBL" id="TSB02386.1"/>
    </source>
</evidence>
<gene>
    <name evidence="1" type="ORF">FOM92_14925</name>
</gene>
<evidence type="ECO:0000313" key="2">
    <source>
        <dbReference type="Proteomes" id="UP000320160"/>
    </source>
</evidence>
<comment type="caution">
    <text evidence="1">The sequence shown here is derived from an EMBL/GenBank/DDBJ whole genome shotgun (WGS) entry which is preliminary data.</text>
</comment>
<dbReference type="OrthoDB" id="330924at2"/>
<name>A0A553WCG7_9SPHN</name>
<dbReference type="EMBL" id="VKKU01000002">
    <property type="protein sequence ID" value="TSB02386.1"/>
    <property type="molecule type" value="Genomic_DNA"/>
</dbReference>
<dbReference type="AlphaFoldDB" id="A0A553WCG7"/>
<organism evidence="1 2">
    <name type="scientific">Sphingorhabdus contaminans</name>
    <dbReference type="NCBI Taxonomy" id="1343899"/>
    <lineage>
        <taxon>Bacteria</taxon>
        <taxon>Pseudomonadati</taxon>
        <taxon>Pseudomonadota</taxon>
        <taxon>Alphaproteobacteria</taxon>
        <taxon>Sphingomonadales</taxon>
        <taxon>Sphingomonadaceae</taxon>
        <taxon>Sphingorhabdus</taxon>
    </lineage>
</organism>
<reference evidence="1 2" key="1">
    <citation type="submission" date="2019-07" db="EMBL/GenBank/DDBJ databases">
        <authorList>
            <person name="Park M."/>
        </authorList>
    </citation>
    <scope>NUCLEOTIDE SEQUENCE [LARGE SCALE GENOMIC DNA]</scope>
    <source>
        <strain evidence="1 2">KCTC32445</strain>
    </source>
</reference>
<proteinExistence type="predicted"/>
<dbReference type="RefSeq" id="WP_143777604.1">
    <property type="nucleotide sequence ID" value="NZ_VKKU01000002.1"/>
</dbReference>
<evidence type="ECO:0008006" key="3">
    <source>
        <dbReference type="Google" id="ProtNLM"/>
    </source>
</evidence>
<sequence length="295" mass="32910">MLDWLFPIIFIAAVGGTTEAKVASFGGWLAGCNNENICTAIRAVDAKNGMHREGGDPFLQIRHHPQRDAIPEIRLIDPENLTTTDVPRPPLVTMVFRFNENPGVGNILIYYASIDGEGGYRFDDEEARSVLYGLRRASRVIVSIADKRGLSLNAEQFDEALAYFDRQQGLDDTPGALVLRPDNIMYDYAHPVPPEADTVQLSKFNGEQLHNWMVEYPGRALDEIIEVDPKPDRGLVNVTRAKTLEGDCGVFERWGHVGTGNDFVLVERREMPVCNGSGPAHWIQTYRADTISPEE</sequence>
<accession>A0A553WCG7</accession>
<protein>
    <recommendedName>
        <fullName evidence="3">DUF1176 domain-containing protein</fullName>
    </recommendedName>
</protein>